<feature type="transmembrane region" description="Helical" evidence="3">
    <location>
        <begin position="165"/>
        <end position="185"/>
    </location>
</feature>
<dbReference type="RefSeq" id="WP_246192334.1">
    <property type="nucleotide sequence ID" value="NZ_BAAANI010000007.1"/>
</dbReference>
<proteinExistence type="inferred from homology"/>
<dbReference type="EMBL" id="JBHMBL010000001">
    <property type="protein sequence ID" value="MFB9642125.1"/>
    <property type="molecule type" value="Genomic_DNA"/>
</dbReference>
<comment type="caution">
    <text evidence="5">The sequence shown here is derived from an EMBL/GenBank/DDBJ whole genome shotgun (WGS) entry which is preliminary data.</text>
</comment>
<feature type="transmembrane region" description="Helical" evidence="3">
    <location>
        <begin position="252"/>
        <end position="276"/>
    </location>
</feature>
<keyword evidence="3" id="KW-0472">Membrane</keyword>
<feature type="transmembrane region" description="Helical" evidence="3">
    <location>
        <begin position="78"/>
        <end position="97"/>
    </location>
</feature>
<evidence type="ECO:0000259" key="4">
    <source>
        <dbReference type="Pfam" id="PF00892"/>
    </source>
</evidence>
<evidence type="ECO:0000313" key="5">
    <source>
        <dbReference type="EMBL" id="MFB9642125.1"/>
    </source>
</evidence>
<evidence type="ECO:0000256" key="1">
    <source>
        <dbReference type="ARBA" id="ARBA00007362"/>
    </source>
</evidence>
<feature type="transmembrane region" description="Helical" evidence="3">
    <location>
        <begin position="222"/>
        <end position="240"/>
    </location>
</feature>
<dbReference type="InterPro" id="IPR052756">
    <property type="entry name" value="Alkyne_AA_exporter"/>
</dbReference>
<keyword evidence="3" id="KW-1133">Transmembrane helix</keyword>
<feature type="domain" description="EamA" evidence="4">
    <location>
        <begin position="50"/>
        <end position="181"/>
    </location>
</feature>
<dbReference type="PANTHER" id="PTHR12715">
    <property type="entry name" value="TRANSPORTER, DRUG/METABOLITE EXPORTER FAMILY"/>
    <property type="match status" value="1"/>
</dbReference>
<dbReference type="Gene3D" id="1.10.3730.20">
    <property type="match status" value="1"/>
</dbReference>
<gene>
    <name evidence="5" type="ORF">ACFFQV_07460</name>
</gene>
<feature type="transmembrane region" description="Helical" evidence="3">
    <location>
        <begin position="109"/>
        <end position="130"/>
    </location>
</feature>
<dbReference type="Pfam" id="PF00892">
    <property type="entry name" value="EamA"/>
    <property type="match status" value="2"/>
</dbReference>
<organism evidence="5 6">
    <name type="scientific">Agromyces lapidis</name>
    <dbReference type="NCBI Taxonomy" id="279574"/>
    <lineage>
        <taxon>Bacteria</taxon>
        <taxon>Bacillati</taxon>
        <taxon>Actinomycetota</taxon>
        <taxon>Actinomycetes</taxon>
        <taxon>Micrococcales</taxon>
        <taxon>Microbacteriaceae</taxon>
        <taxon>Agromyces</taxon>
    </lineage>
</organism>
<name>A0ABV5SP44_9MICO</name>
<dbReference type="InterPro" id="IPR000620">
    <property type="entry name" value="EamA_dom"/>
</dbReference>
<feature type="transmembrane region" description="Helical" evidence="3">
    <location>
        <begin position="136"/>
        <end position="158"/>
    </location>
</feature>
<evidence type="ECO:0000256" key="2">
    <source>
        <dbReference type="SAM" id="MobiDB-lite"/>
    </source>
</evidence>
<keyword evidence="6" id="KW-1185">Reference proteome</keyword>
<reference evidence="5 6" key="1">
    <citation type="submission" date="2024-09" db="EMBL/GenBank/DDBJ databases">
        <authorList>
            <person name="Sun Q."/>
            <person name="Mori K."/>
        </authorList>
    </citation>
    <scope>NUCLEOTIDE SEQUENCE [LARGE SCALE GENOMIC DNA]</scope>
    <source>
        <strain evidence="5 6">JCM 14321</strain>
    </source>
</reference>
<evidence type="ECO:0000256" key="3">
    <source>
        <dbReference type="SAM" id="Phobius"/>
    </source>
</evidence>
<feature type="transmembrane region" description="Helical" evidence="3">
    <location>
        <begin position="191"/>
        <end position="210"/>
    </location>
</feature>
<dbReference type="InterPro" id="IPR037185">
    <property type="entry name" value="EmrE-like"/>
</dbReference>
<evidence type="ECO:0000313" key="6">
    <source>
        <dbReference type="Proteomes" id="UP001589667"/>
    </source>
</evidence>
<accession>A0ABV5SP44</accession>
<feature type="region of interest" description="Disordered" evidence="2">
    <location>
        <begin position="1"/>
        <end position="38"/>
    </location>
</feature>
<sequence>MPRTTPEPADTMSTPTPTPNPTRTPTPAATPPAVPAAPPAGASDAARWKVLVAMLVVLVLWASAFIAIRFVGDAISPGPLALGRQLVGTVALVAVALIRRPPLPRGRTLVLVAVYGVLWFAGYTLVLNLAERHLDAGTAAMLVNIAPLLVAVAAGVFLKEGFPRSLVVGLLVAFAGVVIIATGGVGAHVDMLGIALGVLAAVLYALGVLVQKVALREADALSATWVGCAIGAAVLLPFLPQTVVEVGAAPAPAVWAMVYLGIFPSAVAFLLWAYVLKRSPAGVTASATLAVPAIVVLLSWALLGELPTVLGMVGGALCLIGVALSRRASRPRRS</sequence>
<protein>
    <submittedName>
        <fullName evidence="5">DMT family transporter</fullName>
    </submittedName>
</protein>
<feature type="compositionally biased region" description="Pro residues" evidence="2">
    <location>
        <begin position="16"/>
        <end position="38"/>
    </location>
</feature>
<feature type="domain" description="EamA" evidence="4">
    <location>
        <begin position="192"/>
        <end position="325"/>
    </location>
</feature>
<dbReference type="PANTHER" id="PTHR12715:SF4">
    <property type="entry name" value="EAMA DOMAIN-CONTAINING PROTEIN"/>
    <property type="match status" value="1"/>
</dbReference>
<feature type="transmembrane region" description="Helical" evidence="3">
    <location>
        <begin position="283"/>
        <end position="303"/>
    </location>
</feature>
<feature type="transmembrane region" description="Helical" evidence="3">
    <location>
        <begin position="50"/>
        <end position="72"/>
    </location>
</feature>
<feature type="transmembrane region" description="Helical" evidence="3">
    <location>
        <begin position="309"/>
        <end position="325"/>
    </location>
</feature>
<comment type="similarity">
    <text evidence="1">Belongs to the EamA transporter family.</text>
</comment>
<dbReference type="SUPFAM" id="SSF103481">
    <property type="entry name" value="Multidrug resistance efflux transporter EmrE"/>
    <property type="match status" value="2"/>
</dbReference>
<keyword evidence="3" id="KW-0812">Transmembrane</keyword>
<dbReference type="Proteomes" id="UP001589667">
    <property type="component" value="Unassembled WGS sequence"/>
</dbReference>